<protein>
    <submittedName>
        <fullName evidence="1">Uncharacterized protein</fullName>
    </submittedName>
</protein>
<proteinExistence type="predicted"/>
<organism evidence="1 2">
    <name type="scientific">Eragrostis curvula</name>
    <name type="common">weeping love grass</name>
    <dbReference type="NCBI Taxonomy" id="38414"/>
    <lineage>
        <taxon>Eukaryota</taxon>
        <taxon>Viridiplantae</taxon>
        <taxon>Streptophyta</taxon>
        <taxon>Embryophyta</taxon>
        <taxon>Tracheophyta</taxon>
        <taxon>Spermatophyta</taxon>
        <taxon>Magnoliopsida</taxon>
        <taxon>Liliopsida</taxon>
        <taxon>Poales</taxon>
        <taxon>Poaceae</taxon>
        <taxon>PACMAD clade</taxon>
        <taxon>Chloridoideae</taxon>
        <taxon>Eragrostideae</taxon>
        <taxon>Eragrostidinae</taxon>
        <taxon>Eragrostis</taxon>
    </lineage>
</organism>
<dbReference type="AlphaFoldDB" id="A0A5J9VS34"/>
<keyword evidence="2" id="KW-1185">Reference proteome</keyword>
<dbReference type="EMBL" id="RWGY01000007">
    <property type="protein sequence ID" value="TVU38224.1"/>
    <property type="molecule type" value="Genomic_DNA"/>
</dbReference>
<dbReference type="Gramene" id="TVU38224">
    <property type="protein sequence ID" value="TVU38224"/>
    <property type="gene ID" value="EJB05_11581"/>
</dbReference>
<reference evidence="1 2" key="1">
    <citation type="journal article" date="2019" name="Sci. Rep.">
        <title>A high-quality genome of Eragrostis curvula grass provides insights into Poaceae evolution and supports new strategies to enhance forage quality.</title>
        <authorList>
            <person name="Carballo J."/>
            <person name="Santos B.A.C.M."/>
            <person name="Zappacosta D."/>
            <person name="Garbus I."/>
            <person name="Selva J.P."/>
            <person name="Gallo C.A."/>
            <person name="Diaz A."/>
            <person name="Albertini E."/>
            <person name="Caccamo M."/>
            <person name="Echenique V."/>
        </authorList>
    </citation>
    <scope>NUCLEOTIDE SEQUENCE [LARGE SCALE GENOMIC DNA]</scope>
    <source>
        <strain evidence="2">cv. Victoria</strain>
        <tissue evidence="1">Leaf</tissue>
    </source>
</reference>
<comment type="caution">
    <text evidence="1">The sequence shown here is derived from an EMBL/GenBank/DDBJ whole genome shotgun (WGS) entry which is preliminary data.</text>
</comment>
<evidence type="ECO:0000313" key="2">
    <source>
        <dbReference type="Proteomes" id="UP000324897"/>
    </source>
</evidence>
<dbReference type="Proteomes" id="UP000324897">
    <property type="component" value="Chromosome 4"/>
</dbReference>
<name>A0A5J9VS34_9POAL</name>
<accession>A0A5J9VS34</accession>
<evidence type="ECO:0000313" key="1">
    <source>
        <dbReference type="EMBL" id="TVU38224.1"/>
    </source>
</evidence>
<gene>
    <name evidence="1" type="ORF">EJB05_11581</name>
</gene>
<sequence>MPDSFSGAAIGSTGRTCPASSPPFLSLPIHTSLPPPLLPRALIHTSLPGALVWRLSNPRQFLRASWSFPRSSVCDPARRRTPRLPLKSEVPVLGGGGVGIWTVADGESSILPGENPPAKKHCQVTTLALLLG</sequence>